<feature type="non-terminal residue" evidence="1">
    <location>
        <position position="54"/>
    </location>
</feature>
<name>A0A8X6KBE8_TRICU</name>
<protein>
    <submittedName>
        <fullName evidence="1">Uncharacterized protein</fullName>
    </submittedName>
</protein>
<accession>A0A8X6KBE8</accession>
<organism evidence="1 2">
    <name type="scientific">Trichonephila clavata</name>
    <name type="common">Joro spider</name>
    <name type="synonym">Nephila clavata</name>
    <dbReference type="NCBI Taxonomy" id="2740835"/>
    <lineage>
        <taxon>Eukaryota</taxon>
        <taxon>Metazoa</taxon>
        <taxon>Ecdysozoa</taxon>
        <taxon>Arthropoda</taxon>
        <taxon>Chelicerata</taxon>
        <taxon>Arachnida</taxon>
        <taxon>Araneae</taxon>
        <taxon>Araneomorphae</taxon>
        <taxon>Entelegynae</taxon>
        <taxon>Araneoidea</taxon>
        <taxon>Nephilidae</taxon>
        <taxon>Trichonephila</taxon>
    </lineage>
</organism>
<proteinExistence type="predicted"/>
<dbReference type="AlphaFoldDB" id="A0A8X6KBE8"/>
<comment type="caution">
    <text evidence="1">The sequence shown here is derived from an EMBL/GenBank/DDBJ whole genome shotgun (WGS) entry which is preliminary data.</text>
</comment>
<dbReference type="Proteomes" id="UP000887116">
    <property type="component" value="Unassembled WGS sequence"/>
</dbReference>
<evidence type="ECO:0000313" key="1">
    <source>
        <dbReference type="EMBL" id="GFQ67906.1"/>
    </source>
</evidence>
<dbReference type="EMBL" id="BMAO01020513">
    <property type="protein sequence ID" value="GFQ67906.1"/>
    <property type="molecule type" value="Genomic_DNA"/>
</dbReference>
<reference evidence="1" key="1">
    <citation type="submission" date="2020-07" db="EMBL/GenBank/DDBJ databases">
        <title>Multicomponent nature underlies the extraordinary mechanical properties of spider dragline silk.</title>
        <authorList>
            <person name="Kono N."/>
            <person name="Nakamura H."/>
            <person name="Mori M."/>
            <person name="Yoshida Y."/>
            <person name="Ohtoshi R."/>
            <person name="Malay A.D."/>
            <person name="Moran D.A.P."/>
            <person name="Tomita M."/>
            <person name="Numata K."/>
            <person name="Arakawa K."/>
        </authorList>
    </citation>
    <scope>NUCLEOTIDE SEQUENCE</scope>
</reference>
<evidence type="ECO:0000313" key="2">
    <source>
        <dbReference type="Proteomes" id="UP000887116"/>
    </source>
</evidence>
<gene>
    <name evidence="1" type="ORF">TNCT_52831</name>
</gene>
<keyword evidence="2" id="KW-1185">Reference proteome</keyword>
<sequence>MHLFDRVLLQDYLCWTTTADYRRARTTKIVPPKTKAAVSMDASILVSKDYHRPQ</sequence>